<feature type="domain" description="2',5'-phosphodiesterase 12-like N-terminal" evidence="20">
    <location>
        <begin position="207"/>
        <end position="317"/>
    </location>
</feature>
<reference evidence="21" key="3">
    <citation type="submission" date="2025-09" db="UniProtKB">
        <authorList>
            <consortium name="Ensembl"/>
        </authorList>
    </citation>
    <scope>IDENTIFICATION</scope>
    <source>
        <strain evidence="21">Brown Norway</strain>
    </source>
</reference>
<evidence type="ECO:0000313" key="22">
    <source>
        <dbReference type="Proteomes" id="UP000002494"/>
    </source>
</evidence>
<accession>A0A8L2R6N5</accession>
<name>A0A8L2R6N5_RAT</name>
<evidence type="ECO:0000313" key="23">
    <source>
        <dbReference type="RGD" id="1310975"/>
    </source>
</evidence>
<dbReference type="AlphaFoldDB" id="A0A8L2R6N5"/>
<dbReference type="Pfam" id="PF03372">
    <property type="entry name" value="Exo_endo_phos"/>
    <property type="match status" value="1"/>
</dbReference>
<dbReference type="InterPro" id="IPR048821">
    <property type="entry name" value="PDE12-like_N"/>
</dbReference>
<dbReference type="Proteomes" id="UP000002494">
    <property type="component" value="Chromosome 16"/>
</dbReference>
<feature type="compositionally biased region" description="Low complexity" evidence="18">
    <location>
        <begin position="147"/>
        <end position="158"/>
    </location>
</feature>
<evidence type="ECO:0000259" key="19">
    <source>
        <dbReference type="Pfam" id="PF03372"/>
    </source>
</evidence>
<evidence type="ECO:0000256" key="15">
    <source>
        <dbReference type="ARBA" id="ARBA00060306"/>
    </source>
</evidence>
<protein>
    <recommendedName>
        <fullName evidence="16">2',5'-phosphodiesterase 12</fullName>
        <ecNumber evidence="5">3.1.13.4</ecNumber>
    </recommendedName>
    <alternativeName>
        <fullName evidence="17">Mitochondrial deadenylase</fullName>
    </alternativeName>
</protein>
<keyword evidence="14" id="KW-0496">Mitochondrion</keyword>
<evidence type="ECO:0000256" key="18">
    <source>
        <dbReference type="SAM" id="MobiDB-lite"/>
    </source>
</evidence>
<dbReference type="InterPro" id="IPR050410">
    <property type="entry name" value="CCR4/nocturin_mRNA_transcr"/>
</dbReference>
<keyword evidence="10" id="KW-0378">Hydrolase</keyword>
<gene>
    <name evidence="21 23" type="primary">Pde12</name>
</gene>
<dbReference type="InterPro" id="IPR005135">
    <property type="entry name" value="Endo/exonuclease/phosphatase"/>
</dbReference>
<keyword evidence="6" id="KW-0597">Phosphoprotein</keyword>
<dbReference type="Ensembl" id="ENSRNOT00000083573.3">
    <property type="protein sequence ID" value="ENSRNOP00000073047.2"/>
    <property type="gene ID" value="ENSRNOG00000059442.3"/>
</dbReference>
<dbReference type="GO" id="GO:0004535">
    <property type="term" value="F:poly(A)-specific ribonuclease activity"/>
    <property type="evidence" value="ECO:0007669"/>
    <property type="project" value="UniProtKB-EC"/>
</dbReference>
<evidence type="ECO:0000256" key="6">
    <source>
        <dbReference type="ARBA" id="ARBA00022553"/>
    </source>
</evidence>
<keyword evidence="11" id="KW-0269">Exonuclease</keyword>
<keyword evidence="13" id="KW-0809">Transit peptide</keyword>
<dbReference type="PANTHER" id="PTHR12121:SF37">
    <property type="entry name" value="2',5'-PHOSPHODIESTERASE 12"/>
    <property type="match status" value="1"/>
</dbReference>
<evidence type="ECO:0007829" key="24">
    <source>
        <dbReference type="PeptideAtlas" id="A0A8L2R6N5"/>
    </source>
</evidence>
<evidence type="ECO:0000256" key="11">
    <source>
        <dbReference type="ARBA" id="ARBA00022839"/>
    </source>
</evidence>
<dbReference type="GO" id="GO:0006397">
    <property type="term" value="P:mRNA processing"/>
    <property type="evidence" value="ECO:0007669"/>
    <property type="project" value="UniProtKB-KW"/>
</dbReference>
<evidence type="ECO:0000256" key="5">
    <source>
        <dbReference type="ARBA" id="ARBA00012161"/>
    </source>
</evidence>
<dbReference type="RGD" id="1310975">
    <property type="gene designation" value="Pde12"/>
</dbReference>
<keyword evidence="8" id="KW-0540">Nuclease</keyword>
<reference evidence="21" key="2">
    <citation type="submission" date="2025-08" db="UniProtKB">
        <authorList>
            <consortium name="Ensembl"/>
        </authorList>
    </citation>
    <scope>IDENTIFICATION</scope>
    <source>
        <strain evidence="21">Brown Norway</strain>
    </source>
</reference>
<comment type="cofactor">
    <cofactor evidence="2">
        <name>Mg(2+)</name>
        <dbReference type="ChEBI" id="CHEBI:18420"/>
    </cofactor>
</comment>
<comment type="function">
    <text evidence="15">Enzyme that cleaves 2',5'-phosphodiester bond linking adenosines of the 5'-triphosphorylated oligoadenylates, triphosphorylated oligoadenylates referred as 2-5A modulates the 2-5A system. Degrades triphosphorylated 2-5A to produce AMP and ATP. Also cleaves 3',5'-phosphodiester bond of oligoadenylates. Plays a role as a negative regulator of the 2-5A system that is one of the major pathways for antiviral and antitumor functions induced by interferons (IFNs). Suppression of this enzyme increases cellular 2-5A levels and decreases viral replication in cultured small-airway epithelial cells.</text>
</comment>
<comment type="similarity">
    <text evidence="4">Belongs to the CCR4/nocturin family.</text>
</comment>
<dbReference type="Pfam" id="PF21171">
    <property type="entry name" value="PDE12-like_N"/>
    <property type="match status" value="1"/>
</dbReference>
<feature type="region of interest" description="Disordered" evidence="18">
    <location>
        <begin position="139"/>
        <end position="158"/>
    </location>
</feature>
<dbReference type="PANTHER" id="PTHR12121">
    <property type="entry name" value="CARBON CATABOLITE REPRESSOR PROTEIN 4"/>
    <property type="match status" value="1"/>
</dbReference>
<evidence type="ECO:0000313" key="21">
    <source>
        <dbReference type="Ensembl" id="ENSRNOP00000073047.2"/>
    </source>
</evidence>
<dbReference type="SUPFAM" id="SSF56219">
    <property type="entry name" value="DNase I-like"/>
    <property type="match status" value="1"/>
</dbReference>
<evidence type="ECO:0000256" key="10">
    <source>
        <dbReference type="ARBA" id="ARBA00022801"/>
    </source>
</evidence>
<evidence type="ECO:0000256" key="3">
    <source>
        <dbReference type="ARBA" id="ARBA00004305"/>
    </source>
</evidence>
<evidence type="ECO:0000256" key="17">
    <source>
        <dbReference type="ARBA" id="ARBA00083541"/>
    </source>
</evidence>
<evidence type="ECO:0000256" key="12">
    <source>
        <dbReference type="ARBA" id="ARBA00022842"/>
    </source>
</evidence>
<keyword evidence="22" id="KW-1185">Reference proteome</keyword>
<evidence type="ECO:0000256" key="7">
    <source>
        <dbReference type="ARBA" id="ARBA00022664"/>
    </source>
</evidence>
<dbReference type="FunFam" id="3.60.10.10:FF:000018">
    <property type="entry name" value="2',5'-phosphodiesterase 12"/>
    <property type="match status" value="1"/>
</dbReference>
<dbReference type="GO" id="GO:0005759">
    <property type="term" value="C:mitochondrial matrix"/>
    <property type="evidence" value="ECO:0007669"/>
    <property type="project" value="UniProtKB-SubCell"/>
</dbReference>
<reference evidence="21" key="1">
    <citation type="submission" date="2024-01" db="EMBL/GenBank/DDBJ databases">
        <title>GRCr8: a new rat reference genome assembly contstructed from accurate long reads and long range scaffolding.</title>
        <authorList>
            <person name="Doris P.A."/>
            <person name="Kalbfleisch T."/>
            <person name="Li K."/>
            <person name="Howe K."/>
            <person name="Wood J."/>
        </authorList>
    </citation>
    <scope>NUCLEOTIDE SEQUENCE [LARGE SCALE GENOMIC DNA]</scope>
    <source>
        <strain evidence="21">Brown Norway</strain>
    </source>
</reference>
<dbReference type="OMA" id="FRLKSAC"/>
<evidence type="ECO:0000256" key="16">
    <source>
        <dbReference type="ARBA" id="ARBA00072755"/>
    </source>
</evidence>
<evidence type="ECO:0000256" key="1">
    <source>
        <dbReference type="ARBA" id="ARBA00001663"/>
    </source>
</evidence>
<dbReference type="GeneTree" id="ENSGT00940000157205"/>
<comment type="subcellular location">
    <subcellularLocation>
        <location evidence="3">Mitochondrion matrix</location>
    </subcellularLocation>
</comment>
<evidence type="ECO:0000256" key="9">
    <source>
        <dbReference type="ARBA" id="ARBA00022723"/>
    </source>
</evidence>
<evidence type="ECO:0000256" key="14">
    <source>
        <dbReference type="ARBA" id="ARBA00023128"/>
    </source>
</evidence>
<dbReference type="Gene3D" id="3.60.10.10">
    <property type="entry name" value="Endonuclease/exonuclease/phosphatase"/>
    <property type="match status" value="1"/>
</dbReference>
<keyword evidence="12" id="KW-0460">Magnesium</keyword>
<dbReference type="GO" id="GO:0046872">
    <property type="term" value="F:metal ion binding"/>
    <property type="evidence" value="ECO:0007669"/>
    <property type="project" value="UniProtKB-KW"/>
</dbReference>
<evidence type="ECO:0000256" key="8">
    <source>
        <dbReference type="ARBA" id="ARBA00022722"/>
    </source>
</evidence>
<keyword evidence="9" id="KW-0479">Metal-binding</keyword>
<evidence type="ECO:0000256" key="13">
    <source>
        <dbReference type="ARBA" id="ARBA00022946"/>
    </source>
</evidence>
<organism evidence="21 22">
    <name type="scientific">Rattus norvegicus</name>
    <name type="common">Rat</name>
    <dbReference type="NCBI Taxonomy" id="10116"/>
    <lineage>
        <taxon>Eukaryota</taxon>
        <taxon>Metazoa</taxon>
        <taxon>Chordata</taxon>
        <taxon>Craniata</taxon>
        <taxon>Vertebrata</taxon>
        <taxon>Euteleostomi</taxon>
        <taxon>Mammalia</taxon>
        <taxon>Eutheria</taxon>
        <taxon>Euarchontoglires</taxon>
        <taxon>Glires</taxon>
        <taxon>Rodentia</taxon>
        <taxon>Myomorpha</taxon>
        <taxon>Muroidea</taxon>
        <taxon>Muridae</taxon>
        <taxon>Murinae</taxon>
        <taxon>Rattus</taxon>
    </lineage>
</organism>
<dbReference type="InterPro" id="IPR036691">
    <property type="entry name" value="Endo/exonu/phosph_ase_sf"/>
</dbReference>
<evidence type="ECO:0000256" key="4">
    <source>
        <dbReference type="ARBA" id="ARBA00010774"/>
    </source>
</evidence>
<feature type="domain" description="Endonuclease/exonuclease/phosphatase" evidence="19">
    <location>
        <begin position="345"/>
        <end position="645"/>
    </location>
</feature>
<keyword evidence="24" id="KW-1267">Proteomics identification</keyword>
<dbReference type="EC" id="3.1.13.4" evidence="5"/>
<proteinExistence type="evidence at protein level"/>
<evidence type="ECO:0000259" key="20">
    <source>
        <dbReference type="Pfam" id="PF21171"/>
    </source>
</evidence>
<comment type="catalytic activity">
    <reaction evidence="1">
        <text>Exonucleolytic cleavage of poly(A) to 5'-AMP.</text>
        <dbReference type="EC" id="3.1.13.4"/>
    </reaction>
</comment>
<sequence length="655" mass="72122">MLTPRLVLAFRPEVPGLNGSCSCLPPLLPLDLKPGVSESLISSAARFMWRLPGRAALRGVRSVVEQRSPAEATTHEAVRAMERAVVRCVPSEPKLSLSFALADGSHKNMQRDQSEPLGRALSRIATNALKGHAKVAAAKKSRKNRAHSSGGAACAATGSEPAATCEPVVKLYYREEAVAEDVLNVDAWQDGAVLQIGDVKYKVERNPPAFTELQLPRYIMAGFPVCPKLGLEFGDPASSVFRWYKEVKPGAAEPGDSGLASSSHSLQSSAWIETGVDERVYTPCNADIGLRLKLHCTPGNGQRFGPSRELESVCPVEAGPGTCTFDHRHLYTKKVTEDSFIRTVSYNILADTYAQTEFSRTVLYPYCAPYALELDYRQNLIQKELTGYNADLICLQEVDRAVFSDSLVPALEAFGLEGVFRIKQHEGLATFYRKSKFRLLSQHDISFQEALKSDPLHKELLEKLALNPLAQEKVLQRSSVLQISVLQSTTDSSKKICVANTHLYWHPKGGYIRLIQMAAALVHIRHVSCDLYPGIPVIFCGDFNSTPSTGMYHFVINGSVPEDHEDWASNGEEERCGMSLTHCFKLKSACGEPAYTNYVGGFHGCLDYIFIDLNALEVEQVIPLPSHEEVTTHQALPSVSHPSDHIALVCDLKWK</sequence>
<keyword evidence="7" id="KW-0507">mRNA processing</keyword>
<evidence type="ECO:0000256" key="2">
    <source>
        <dbReference type="ARBA" id="ARBA00001946"/>
    </source>
</evidence>